<dbReference type="GO" id="GO:0071949">
    <property type="term" value="F:FAD binding"/>
    <property type="evidence" value="ECO:0007669"/>
    <property type="project" value="InterPro"/>
</dbReference>
<comment type="cofactor">
    <cofactor evidence="1 11">
        <name>FAD</name>
        <dbReference type="ChEBI" id="CHEBI:57692"/>
    </cofactor>
</comment>
<evidence type="ECO:0000256" key="2">
    <source>
        <dbReference type="ARBA" id="ARBA00022630"/>
    </source>
</evidence>
<dbReference type="GO" id="GO:0005741">
    <property type="term" value="C:mitochondrial outer membrane"/>
    <property type="evidence" value="ECO:0007669"/>
    <property type="project" value="UniProtKB-SubCell"/>
</dbReference>
<gene>
    <name evidence="11" type="primary">BNA4</name>
    <name evidence="14" type="ORF">P8C59_003789</name>
</gene>
<evidence type="ECO:0000259" key="12">
    <source>
        <dbReference type="Pfam" id="PF01494"/>
    </source>
</evidence>
<dbReference type="InterPro" id="IPR041698">
    <property type="entry name" value="Methyltransf_25"/>
</dbReference>
<dbReference type="GO" id="GO:0034354">
    <property type="term" value="P:'de novo' NAD+ biosynthetic process from L-tryptophan"/>
    <property type="evidence" value="ECO:0007669"/>
    <property type="project" value="UniProtKB-UniRule"/>
</dbReference>
<dbReference type="InterPro" id="IPR027545">
    <property type="entry name" value="Kynurenine_monooxygenase"/>
</dbReference>
<dbReference type="Gene3D" id="1.10.150.290">
    <property type="entry name" value="S-adenosyl-L-methionine-dependent methyltransferases"/>
    <property type="match status" value="1"/>
</dbReference>
<evidence type="ECO:0000259" key="13">
    <source>
        <dbReference type="Pfam" id="PF13649"/>
    </source>
</evidence>
<evidence type="ECO:0000256" key="6">
    <source>
        <dbReference type="ARBA" id="ARBA00022857"/>
    </source>
</evidence>
<evidence type="ECO:0000256" key="8">
    <source>
        <dbReference type="ARBA" id="ARBA00023033"/>
    </source>
</evidence>
<evidence type="ECO:0000256" key="7">
    <source>
        <dbReference type="ARBA" id="ARBA00023002"/>
    </source>
</evidence>
<feature type="domain" description="Methyltransferase" evidence="13">
    <location>
        <begin position="557"/>
        <end position="647"/>
    </location>
</feature>
<accession>A0AAD9I126</accession>
<keyword evidence="8 11" id="KW-0503">Monooxygenase</keyword>
<protein>
    <recommendedName>
        <fullName evidence="11">Kynurenine 3-monooxygenase</fullName>
        <ecNumber evidence="11">1.14.13.9</ecNumber>
    </recommendedName>
    <alternativeName>
        <fullName evidence="11">Biosynthesis of nicotinic acid protein 4</fullName>
    </alternativeName>
    <alternativeName>
        <fullName evidence="11">Kynurenine 3-hydroxylase</fullName>
    </alternativeName>
</protein>
<dbReference type="InterPro" id="IPR023149">
    <property type="entry name" value="Trans_acon_MeTrfase_C"/>
</dbReference>
<comment type="similarity">
    <text evidence="11">Belongs to the aromatic-ring hydroxylase family. KMO subfamily.</text>
</comment>
<keyword evidence="4 11" id="KW-1000">Mitochondrion outer membrane</keyword>
<dbReference type="FunFam" id="3.50.50.60:FF:000129">
    <property type="entry name" value="Kynurenine 3-monooxygenase"/>
    <property type="match status" value="1"/>
</dbReference>
<evidence type="ECO:0000256" key="3">
    <source>
        <dbReference type="ARBA" id="ARBA00022642"/>
    </source>
</evidence>
<evidence type="ECO:0000256" key="10">
    <source>
        <dbReference type="ARBA" id="ARBA00047818"/>
    </source>
</evidence>
<dbReference type="GO" id="GO:0004502">
    <property type="term" value="F:kynurenine 3-monooxygenase activity"/>
    <property type="evidence" value="ECO:0007669"/>
    <property type="project" value="UniProtKB-UniRule"/>
</dbReference>
<dbReference type="GO" id="GO:0030798">
    <property type="term" value="F:trans-aconitate 2-methyltransferase activity"/>
    <property type="evidence" value="ECO:0007669"/>
    <property type="project" value="InterPro"/>
</dbReference>
<dbReference type="HAMAP" id="MF_01971">
    <property type="entry name" value="Kynurenine_monooxygenase"/>
    <property type="match status" value="1"/>
</dbReference>
<organism evidence="14 15">
    <name type="scientific">Phyllachora maydis</name>
    <dbReference type="NCBI Taxonomy" id="1825666"/>
    <lineage>
        <taxon>Eukaryota</taxon>
        <taxon>Fungi</taxon>
        <taxon>Dikarya</taxon>
        <taxon>Ascomycota</taxon>
        <taxon>Pezizomycotina</taxon>
        <taxon>Sordariomycetes</taxon>
        <taxon>Sordariomycetidae</taxon>
        <taxon>Phyllachorales</taxon>
        <taxon>Phyllachoraceae</taxon>
        <taxon>Phyllachora</taxon>
    </lineage>
</organism>
<keyword evidence="15" id="KW-1185">Reference proteome</keyword>
<comment type="caution">
    <text evidence="14">The sequence shown here is derived from an EMBL/GenBank/DDBJ whole genome shotgun (WGS) entry which is preliminary data.</text>
</comment>
<evidence type="ECO:0000313" key="14">
    <source>
        <dbReference type="EMBL" id="KAK2069186.1"/>
    </source>
</evidence>
<comment type="catalytic activity">
    <reaction evidence="10 11">
        <text>L-kynurenine + NADPH + O2 + H(+) = 3-hydroxy-L-kynurenine + NADP(+) + H2O</text>
        <dbReference type="Rhea" id="RHEA:20545"/>
        <dbReference type="ChEBI" id="CHEBI:15377"/>
        <dbReference type="ChEBI" id="CHEBI:15378"/>
        <dbReference type="ChEBI" id="CHEBI:15379"/>
        <dbReference type="ChEBI" id="CHEBI:57783"/>
        <dbReference type="ChEBI" id="CHEBI:57959"/>
        <dbReference type="ChEBI" id="CHEBI:58125"/>
        <dbReference type="ChEBI" id="CHEBI:58349"/>
        <dbReference type="EC" id="1.14.13.9"/>
    </reaction>
</comment>
<dbReference type="Proteomes" id="UP001217918">
    <property type="component" value="Unassembled WGS sequence"/>
</dbReference>
<dbReference type="PRINTS" id="PR00420">
    <property type="entry name" value="RNGMNOXGNASE"/>
</dbReference>
<dbReference type="InterPro" id="IPR036188">
    <property type="entry name" value="FAD/NAD-bd_sf"/>
</dbReference>
<proteinExistence type="inferred from homology"/>
<dbReference type="EMBL" id="JAQQPM010000003">
    <property type="protein sequence ID" value="KAK2069186.1"/>
    <property type="molecule type" value="Genomic_DNA"/>
</dbReference>
<dbReference type="AlphaFoldDB" id="A0AAD9I126"/>
<dbReference type="InterPro" id="IPR029063">
    <property type="entry name" value="SAM-dependent_MTases_sf"/>
</dbReference>
<keyword evidence="7 11" id="KW-0560">Oxidoreductase</keyword>
<dbReference type="PANTHER" id="PTHR46028:SF2">
    <property type="entry name" value="KYNURENINE 3-MONOOXYGENASE"/>
    <property type="match status" value="1"/>
</dbReference>
<dbReference type="InterPro" id="IPR002938">
    <property type="entry name" value="FAD-bd"/>
</dbReference>
<dbReference type="CDD" id="cd02440">
    <property type="entry name" value="AdoMet_MTases"/>
    <property type="match status" value="1"/>
</dbReference>
<dbReference type="GO" id="GO:0019805">
    <property type="term" value="P:quinolinate biosynthetic process"/>
    <property type="evidence" value="ECO:0007669"/>
    <property type="project" value="UniProtKB-UniRule"/>
</dbReference>
<dbReference type="SUPFAM" id="SSF51905">
    <property type="entry name" value="FAD/NAD(P)-binding domain"/>
    <property type="match status" value="1"/>
</dbReference>
<dbReference type="GO" id="GO:0070189">
    <property type="term" value="P:kynurenine metabolic process"/>
    <property type="evidence" value="ECO:0007669"/>
    <property type="project" value="TreeGrafter"/>
</dbReference>
<dbReference type="PANTHER" id="PTHR46028">
    <property type="entry name" value="KYNURENINE 3-MONOOXYGENASE"/>
    <property type="match status" value="1"/>
</dbReference>
<keyword evidence="6 11" id="KW-0521">NADP</keyword>
<sequence>MGQAQNTIVVGAGPVGSLAALYAAHRGHRVDIYELRGDPRDAATTPLNFTKSINLALSERGLNAMRHAGQPKLLDQVVATTIPMRGRMIHGRRPDGALYAAPQDYDARGLQSILAIDRGRLNETLLDMLEAMPNVAFFFHHKLTGADFCGKKAWFEVQRAPDADDDDDDDDDGAAAEHRAREIEVDFDFMIGADGAHSAVRFHLMKFVRMDYQQEYIDTLWCEFRIQRRTEGDDDDTNDGDTDARFRISPNHLHIWPGRDFMFIAIPSEDGSFTCTLFAPGATYEHLEGHVDALPGFFDQHFPGVTGLIPTAELKDQFCRNPHLPLISIKCKPYHFSSAAVIVGDAAHAMVPFYGQGMNAGLEDVRVLFAQLDAHPGSREAALAAYTAGRVPDAHAINDLALQNYTEMRASVLSPAYRLRKYLEETLSVRAPCLGWQTRYARVAFGNEGYAAVVARTEHQGRMLLGGFVAAVGAPVLLGGLWLGSSEKRQVKQLSLALSLLLLLHTSRPHFLLTMASSATDWSAVQYLKFDRERTRAVHDLVGQLARHFGPSPPARIVDLGCGPGNSTAVLAATFPAAVLSGLDASPAMLERARALRLPGVDFALGDVAAFAPPPDADLLFSNAVLHWLRRPARLPTVARLVAALKPAAVLALQVPDNWAEPSHRAMREVAYAPGTPWSPYFADMVGAGAGAAEARLHREDRPDLDPVESPAAWYNALIGHCSVVDVWHTSYEHVLPGPADIVEWVKGSGLQPFVNALPEEGDVREAFLQAYEERVAELYPRLADGKVMLRYPRLFVVAVRK</sequence>
<comment type="function">
    <text evidence="11">Catalyzes the hydroxylation of L-kynurenine (L-Kyn) to form 3-hydroxy-L-kynurenine (L-3OHKyn). Required for synthesis of quinolinic acid.</text>
</comment>
<feature type="domain" description="FAD-binding" evidence="12">
    <location>
        <begin position="340"/>
        <end position="398"/>
    </location>
</feature>
<dbReference type="GO" id="GO:0043420">
    <property type="term" value="P:anthranilate metabolic process"/>
    <property type="evidence" value="ECO:0007669"/>
    <property type="project" value="UniProtKB-UniRule"/>
</dbReference>
<comment type="pathway">
    <text evidence="11">Cofactor biosynthesis; NAD(+) biosynthesis; quinolinate from L-kynurenine: step 1/3.</text>
</comment>
<evidence type="ECO:0000313" key="15">
    <source>
        <dbReference type="Proteomes" id="UP001217918"/>
    </source>
</evidence>
<dbReference type="SUPFAM" id="SSF53335">
    <property type="entry name" value="S-adenosyl-L-methionine-dependent methyltransferases"/>
    <property type="match status" value="1"/>
</dbReference>
<dbReference type="Pfam" id="PF13649">
    <property type="entry name" value="Methyltransf_25"/>
    <property type="match status" value="1"/>
</dbReference>
<keyword evidence="11" id="KW-0472">Membrane</keyword>
<dbReference type="Pfam" id="PF01494">
    <property type="entry name" value="FAD_binding_3"/>
    <property type="match status" value="2"/>
</dbReference>
<evidence type="ECO:0000256" key="11">
    <source>
        <dbReference type="HAMAP-Rule" id="MF_03018"/>
    </source>
</evidence>
<evidence type="ECO:0000256" key="9">
    <source>
        <dbReference type="ARBA" id="ARBA00023128"/>
    </source>
</evidence>
<keyword evidence="2 11" id="KW-0285">Flavoprotein</keyword>
<dbReference type="GO" id="GO:0006569">
    <property type="term" value="P:L-tryptophan catabolic process"/>
    <property type="evidence" value="ECO:0007669"/>
    <property type="project" value="UniProtKB-UniRule"/>
</dbReference>
<keyword evidence="3 11" id="KW-0662">Pyridine nucleotide biosynthesis</keyword>
<name>A0AAD9I126_9PEZI</name>
<reference evidence="14" key="1">
    <citation type="journal article" date="2023" name="Mol. Plant Microbe Interact.">
        <title>Elucidating the Obligate Nature and Biological Capacity of an Invasive Fungal Corn Pathogen.</title>
        <authorList>
            <person name="MacCready J.S."/>
            <person name="Roggenkamp E.M."/>
            <person name="Gdanetz K."/>
            <person name="Chilvers M.I."/>
        </authorList>
    </citation>
    <scope>NUCLEOTIDE SEQUENCE</scope>
    <source>
        <strain evidence="14">PM02</strain>
    </source>
</reference>
<evidence type="ECO:0000256" key="4">
    <source>
        <dbReference type="ARBA" id="ARBA00022787"/>
    </source>
</evidence>
<evidence type="ECO:0000256" key="1">
    <source>
        <dbReference type="ARBA" id="ARBA00001974"/>
    </source>
</evidence>
<evidence type="ECO:0000256" key="5">
    <source>
        <dbReference type="ARBA" id="ARBA00022827"/>
    </source>
</evidence>
<feature type="domain" description="FAD-binding" evidence="12">
    <location>
        <begin position="7"/>
        <end position="203"/>
    </location>
</feature>
<comment type="subcellular location">
    <subcellularLocation>
        <location evidence="11">Mitochondrion outer membrane</location>
    </subcellularLocation>
</comment>
<keyword evidence="9 11" id="KW-0496">Mitochondrion</keyword>
<keyword evidence="5 11" id="KW-0274">FAD</keyword>
<dbReference type="Gene3D" id="3.40.50.150">
    <property type="entry name" value="Vaccinia Virus protein VP39"/>
    <property type="match status" value="1"/>
</dbReference>
<dbReference type="Gene3D" id="3.50.50.60">
    <property type="entry name" value="FAD/NAD(P)-binding domain"/>
    <property type="match status" value="1"/>
</dbReference>
<dbReference type="EC" id="1.14.13.9" evidence="11"/>